<evidence type="ECO:0000313" key="1">
    <source>
        <dbReference type="EMBL" id="GGD77821.1"/>
    </source>
</evidence>
<comment type="caution">
    <text evidence="1">The sequence shown here is derived from an EMBL/GenBank/DDBJ whole genome shotgun (WGS) entry which is preliminary data.</text>
</comment>
<proteinExistence type="predicted"/>
<dbReference type="InterPro" id="IPR017850">
    <property type="entry name" value="Alkaline_phosphatase_core_sf"/>
</dbReference>
<evidence type="ECO:0000313" key="2">
    <source>
        <dbReference type="Proteomes" id="UP000629365"/>
    </source>
</evidence>
<dbReference type="EMBL" id="BMCM01000003">
    <property type="protein sequence ID" value="GGD77821.1"/>
    <property type="molecule type" value="Genomic_DNA"/>
</dbReference>
<organism evidence="1 2">
    <name type="scientific">Microbacterium murale</name>
    <dbReference type="NCBI Taxonomy" id="1081040"/>
    <lineage>
        <taxon>Bacteria</taxon>
        <taxon>Bacillati</taxon>
        <taxon>Actinomycetota</taxon>
        <taxon>Actinomycetes</taxon>
        <taxon>Micrococcales</taxon>
        <taxon>Microbacteriaceae</taxon>
        <taxon>Microbacterium</taxon>
    </lineage>
</organism>
<keyword evidence="2" id="KW-1185">Reference proteome</keyword>
<protein>
    <submittedName>
        <fullName evidence="1">Phosphodiesterase</fullName>
    </submittedName>
</protein>
<dbReference type="Proteomes" id="UP000629365">
    <property type="component" value="Unassembled WGS sequence"/>
</dbReference>
<dbReference type="SUPFAM" id="SSF53649">
    <property type="entry name" value="Alkaline phosphatase-like"/>
    <property type="match status" value="1"/>
</dbReference>
<reference evidence="2" key="1">
    <citation type="journal article" date="2019" name="Int. J. Syst. Evol. Microbiol.">
        <title>The Global Catalogue of Microorganisms (GCM) 10K type strain sequencing project: providing services to taxonomists for standard genome sequencing and annotation.</title>
        <authorList>
            <consortium name="The Broad Institute Genomics Platform"/>
            <consortium name="The Broad Institute Genome Sequencing Center for Infectious Disease"/>
            <person name="Wu L."/>
            <person name="Ma J."/>
        </authorList>
    </citation>
    <scope>NUCLEOTIDE SEQUENCE [LARGE SCALE GENOMIC DNA]</scope>
    <source>
        <strain evidence="2">CCM 7640</strain>
    </source>
</reference>
<gene>
    <name evidence="1" type="ORF">GCM10007269_20980</name>
</gene>
<dbReference type="PANTHER" id="PTHR10151:SF120">
    <property type="entry name" value="BIS(5'-ADENOSYL)-TRIPHOSPHATASE"/>
    <property type="match status" value="1"/>
</dbReference>
<name>A0ABQ1RRC1_9MICO</name>
<dbReference type="InterPro" id="IPR002591">
    <property type="entry name" value="Phosphodiest/P_Trfase"/>
</dbReference>
<dbReference type="Pfam" id="PF01663">
    <property type="entry name" value="Phosphodiest"/>
    <property type="match status" value="1"/>
</dbReference>
<sequence>MLMALEGADGALRPARSVVLVVVDGLGAIQLRGHAGHARHLTAGLGKKDVAHSVFPTTTAAALTSTLTGLEPGEHGLVGYRVLDRKHDRLVNQLSGWENDGIDPLVWQPAPTVFERAVAAGHGAFAVGIAAYAHSGFTRATMRGAAFVAAKTPAERVTVAYQLAADNPGSLVYCYLPEADKAGHKHGVASAEWIAALEEIDGALAVVPPSQIGVLVTADHGMIDVPPHRHVILDEGDSRLDGVRHIGGEPRMLHVYLESDIDAEAVLQRWRLASEGDADVLSGTEAIATGMFGARVTPEAASRIGDLLVIARGNRAFYDGTAEDQRARGMVGQHGALTPEERQVPYIRRGAFAV</sequence>
<accession>A0ABQ1RRC1</accession>
<dbReference type="PANTHER" id="PTHR10151">
    <property type="entry name" value="ECTONUCLEOTIDE PYROPHOSPHATASE/PHOSPHODIESTERASE"/>
    <property type="match status" value="1"/>
</dbReference>
<dbReference type="Gene3D" id="3.40.720.10">
    <property type="entry name" value="Alkaline Phosphatase, subunit A"/>
    <property type="match status" value="1"/>
</dbReference>